<dbReference type="PRINTS" id="PR00598">
    <property type="entry name" value="HTHMARR"/>
</dbReference>
<gene>
    <name evidence="5" type="ORF">DLM86_14735</name>
</gene>
<organism evidence="5 6">
    <name type="scientific">Paenibacillus flagellatus</name>
    <dbReference type="NCBI Taxonomy" id="2211139"/>
    <lineage>
        <taxon>Bacteria</taxon>
        <taxon>Bacillati</taxon>
        <taxon>Bacillota</taxon>
        <taxon>Bacilli</taxon>
        <taxon>Bacillales</taxon>
        <taxon>Paenibacillaceae</taxon>
        <taxon>Paenibacillus</taxon>
    </lineage>
</organism>
<dbReference type="SUPFAM" id="SSF46785">
    <property type="entry name" value="Winged helix' DNA-binding domain"/>
    <property type="match status" value="1"/>
</dbReference>
<dbReference type="GO" id="GO:0003677">
    <property type="term" value="F:DNA binding"/>
    <property type="evidence" value="ECO:0007669"/>
    <property type="project" value="UniProtKB-KW"/>
</dbReference>
<dbReference type="InterPro" id="IPR000835">
    <property type="entry name" value="HTH_MarR-typ"/>
</dbReference>
<evidence type="ECO:0000256" key="1">
    <source>
        <dbReference type="ARBA" id="ARBA00023015"/>
    </source>
</evidence>
<comment type="caution">
    <text evidence="5">The sequence shown here is derived from an EMBL/GenBank/DDBJ whole genome shotgun (WGS) entry which is preliminary data.</text>
</comment>
<keyword evidence="1" id="KW-0805">Transcription regulation</keyword>
<dbReference type="InterPro" id="IPR036390">
    <property type="entry name" value="WH_DNA-bd_sf"/>
</dbReference>
<dbReference type="SMART" id="SM00347">
    <property type="entry name" value="HTH_MARR"/>
    <property type="match status" value="1"/>
</dbReference>
<dbReference type="PANTHER" id="PTHR42756">
    <property type="entry name" value="TRANSCRIPTIONAL REGULATOR, MARR"/>
    <property type="match status" value="1"/>
</dbReference>
<evidence type="ECO:0000313" key="6">
    <source>
        <dbReference type="Proteomes" id="UP000247476"/>
    </source>
</evidence>
<evidence type="ECO:0000256" key="2">
    <source>
        <dbReference type="ARBA" id="ARBA00023125"/>
    </source>
</evidence>
<reference evidence="5 6" key="1">
    <citation type="submission" date="2018-05" db="EMBL/GenBank/DDBJ databases">
        <title>Paenibacillus flagellatus sp. nov., isolated from selenium mineral soil.</title>
        <authorList>
            <person name="Dai X."/>
        </authorList>
    </citation>
    <scope>NUCLEOTIDE SEQUENCE [LARGE SCALE GENOMIC DNA]</scope>
    <source>
        <strain evidence="5 6">DXL2</strain>
    </source>
</reference>
<dbReference type="AlphaFoldDB" id="A0A2V5K3M9"/>
<dbReference type="EMBL" id="QJVJ01000006">
    <property type="protein sequence ID" value="PYI53811.1"/>
    <property type="molecule type" value="Genomic_DNA"/>
</dbReference>
<dbReference type="Pfam" id="PF01047">
    <property type="entry name" value="MarR"/>
    <property type="match status" value="1"/>
</dbReference>
<dbReference type="PANTHER" id="PTHR42756:SF1">
    <property type="entry name" value="TRANSCRIPTIONAL REPRESSOR OF EMRAB OPERON"/>
    <property type="match status" value="1"/>
</dbReference>
<keyword evidence="3" id="KW-0804">Transcription</keyword>
<name>A0A2V5K3M9_9BACL</name>
<feature type="domain" description="HTH marR-type" evidence="4">
    <location>
        <begin position="1"/>
        <end position="124"/>
    </location>
</feature>
<sequence>MQLRRLERHPKRFGDAGLLTPSEIHTIEAIGDEGGVRMSELAGRLGVTKGAVTQIVSRLEEKELLTRSPHPHDSRATVLTLSEKGKEAFRAHEDVHDRFYERLRARLSDSEIDIFEKGLRTLIESLED</sequence>
<accession>A0A2V5K3M9</accession>
<dbReference type="OrthoDB" id="5461037at2"/>
<dbReference type="RefSeq" id="WP_110840799.1">
    <property type="nucleotide sequence ID" value="NZ_QJVJ01000006.1"/>
</dbReference>
<keyword evidence="2" id="KW-0238">DNA-binding</keyword>
<proteinExistence type="predicted"/>
<dbReference type="GO" id="GO:0003700">
    <property type="term" value="F:DNA-binding transcription factor activity"/>
    <property type="evidence" value="ECO:0007669"/>
    <property type="project" value="InterPro"/>
</dbReference>
<dbReference type="PROSITE" id="PS50995">
    <property type="entry name" value="HTH_MARR_2"/>
    <property type="match status" value="1"/>
</dbReference>
<evidence type="ECO:0000313" key="5">
    <source>
        <dbReference type="EMBL" id="PYI53811.1"/>
    </source>
</evidence>
<evidence type="ECO:0000259" key="4">
    <source>
        <dbReference type="PROSITE" id="PS50995"/>
    </source>
</evidence>
<evidence type="ECO:0000256" key="3">
    <source>
        <dbReference type="ARBA" id="ARBA00023163"/>
    </source>
</evidence>
<dbReference type="InterPro" id="IPR036388">
    <property type="entry name" value="WH-like_DNA-bd_sf"/>
</dbReference>
<dbReference type="Proteomes" id="UP000247476">
    <property type="component" value="Unassembled WGS sequence"/>
</dbReference>
<dbReference type="Gene3D" id="1.10.10.10">
    <property type="entry name" value="Winged helix-like DNA-binding domain superfamily/Winged helix DNA-binding domain"/>
    <property type="match status" value="1"/>
</dbReference>
<protein>
    <submittedName>
        <fullName evidence="5">MarR family transcriptional regulator</fullName>
    </submittedName>
</protein>
<keyword evidence="6" id="KW-1185">Reference proteome</keyword>